<evidence type="ECO:0000313" key="11">
    <source>
        <dbReference type="Proteomes" id="UP000187406"/>
    </source>
</evidence>
<dbReference type="Pfam" id="PF14416">
    <property type="entry name" value="PMR5N"/>
    <property type="match status" value="1"/>
</dbReference>
<sequence length="458" mass="53057">MTKKTSPKHTKTMTQMDSIKKLKQFNVLQPSQGIIGFVLVAVLLIGCFLYVDYRDVNQRLSYNVVPKKLANLPPTEAETPYGGDMFQRVGFLDDGGEDCDVFDGQWVWDDSYPLYRSKDCLFEDSGFRCLENGRPDDSFTKWRWQPKDCNLPRFDARLMLEKLRNRRVVFAGDSIARNQWESLLCMLTSAIPDNSAVYEVNGNPITKHRGFLNFMFRDYNCTVEYYRAPFLVVQGSPPKDHPKEVKRVLRVDILAWSSKQWKDADVLVLNSGHWWTYDKTIRNDCYFQEGDKVRMNMSVETAYERSLETLLDWLGSEVNLSKTQVFFRTFSPVHFSNGDWKSDGSCHMEREPDLASNVSVSEYHFNIVSDVLSNYSKKQVTKNVVLLNVTYMTTQRKDGHPSLYNRGPELGPASLHRQDCSHWCLPGVPDSWNELLYALFLKRESVHFLKMAKKASWL</sequence>
<evidence type="ECO:0000256" key="2">
    <source>
        <dbReference type="ARBA" id="ARBA00007727"/>
    </source>
</evidence>
<feature type="transmembrane region" description="Helical" evidence="7">
    <location>
        <begin position="33"/>
        <end position="51"/>
    </location>
</feature>
<dbReference type="InterPro" id="IPR029962">
    <property type="entry name" value="TBL"/>
</dbReference>
<dbReference type="GO" id="GO:0016413">
    <property type="term" value="F:O-acetyltransferase activity"/>
    <property type="evidence" value="ECO:0007669"/>
    <property type="project" value="InterPro"/>
</dbReference>
<reference evidence="11" key="1">
    <citation type="submission" date="2016-04" db="EMBL/GenBank/DDBJ databases">
        <title>Cephalotus genome sequencing.</title>
        <authorList>
            <person name="Fukushima K."/>
            <person name="Hasebe M."/>
            <person name="Fang X."/>
        </authorList>
    </citation>
    <scope>NUCLEOTIDE SEQUENCE [LARGE SCALE GENOMIC DNA]</scope>
    <source>
        <strain evidence="11">cv. St1</strain>
    </source>
</reference>
<dbReference type="PANTHER" id="PTHR32285:SF361">
    <property type="entry name" value="TRICHOME BIREFRINGENCE-LIKE N-TERMINAL DOMAIN-CONTAINING PROTEIN"/>
    <property type="match status" value="1"/>
</dbReference>
<dbReference type="PANTHER" id="PTHR32285">
    <property type="entry name" value="PROTEIN TRICHOME BIREFRINGENCE-LIKE 9-RELATED"/>
    <property type="match status" value="1"/>
</dbReference>
<proteinExistence type="inferred from homology"/>
<keyword evidence="6 7" id="KW-0472">Membrane</keyword>
<dbReference type="GO" id="GO:0016020">
    <property type="term" value="C:membrane"/>
    <property type="evidence" value="ECO:0007669"/>
    <property type="project" value="UniProtKB-SubCell"/>
</dbReference>
<dbReference type="Pfam" id="PF13839">
    <property type="entry name" value="PC-Esterase"/>
    <property type="match status" value="1"/>
</dbReference>
<evidence type="ECO:0000313" key="10">
    <source>
        <dbReference type="EMBL" id="GAV82390.1"/>
    </source>
</evidence>
<dbReference type="InterPro" id="IPR026057">
    <property type="entry name" value="TBL_C"/>
</dbReference>
<dbReference type="OrthoDB" id="630188at2759"/>
<comment type="caution">
    <text evidence="10">The sequence shown here is derived from an EMBL/GenBank/DDBJ whole genome shotgun (WGS) entry which is preliminary data.</text>
</comment>
<comment type="similarity">
    <text evidence="2">Belongs to the PC-esterase family. TBL subfamily.</text>
</comment>
<organism evidence="10 11">
    <name type="scientific">Cephalotus follicularis</name>
    <name type="common">Albany pitcher plant</name>
    <dbReference type="NCBI Taxonomy" id="3775"/>
    <lineage>
        <taxon>Eukaryota</taxon>
        <taxon>Viridiplantae</taxon>
        <taxon>Streptophyta</taxon>
        <taxon>Embryophyta</taxon>
        <taxon>Tracheophyta</taxon>
        <taxon>Spermatophyta</taxon>
        <taxon>Magnoliopsida</taxon>
        <taxon>eudicotyledons</taxon>
        <taxon>Gunneridae</taxon>
        <taxon>Pentapetalae</taxon>
        <taxon>rosids</taxon>
        <taxon>fabids</taxon>
        <taxon>Oxalidales</taxon>
        <taxon>Cephalotaceae</taxon>
        <taxon>Cephalotus</taxon>
    </lineage>
</organism>
<dbReference type="STRING" id="3775.A0A1Q3CQ63"/>
<gene>
    <name evidence="10" type="ORF">CFOL_v3_25842</name>
</gene>
<feature type="domain" description="Trichome birefringence-like C-terminal" evidence="8">
    <location>
        <begin position="151"/>
        <end position="438"/>
    </location>
</feature>
<evidence type="ECO:0000256" key="5">
    <source>
        <dbReference type="ARBA" id="ARBA00022989"/>
    </source>
</evidence>
<name>A0A1Q3CQ63_CEPFO</name>
<dbReference type="EMBL" id="BDDD01002625">
    <property type="protein sequence ID" value="GAV82390.1"/>
    <property type="molecule type" value="Genomic_DNA"/>
</dbReference>
<dbReference type="InterPro" id="IPR025846">
    <property type="entry name" value="TBL_N"/>
</dbReference>
<evidence type="ECO:0000259" key="9">
    <source>
        <dbReference type="Pfam" id="PF14416"/>
    </source>
</evidence>
<evidence type="ECO:0000256" key="7">
    <source>
        <dbReference type="SAM" id="Phobius"/>
    </source>
</evidence>
<evidence type="ECO:0000256" key="3">
    <source>
        <dbReference type="ARBA" id="ARBA00022692"/>
    </source>
</evidence>
<evidence type="ECO:0000256" key="4">
    <source>
        <dbReference type="ARBA" id="ARBA00022968"/>
    </source>
</evidence>
<dbReference type="InParanoid" id="A0A1Q3CQ63"/>
<feature type="domain" description="Trichome birefringence-like N-terminal" evidence="9">
    <location>
        <begin position="98"/>
        <end position="150"/>
    </location>
</feature>
<evidence type="ECO:0000259" key="8">
    <source>
        <dbReference type="Pfam" id="PF13839"/>
    </source>
</evidence>
<comment type="subcellular location">
    <subcellularLocation>
        <location evidence="1">Membrane</location>
        <topology evidence="1">Single-pass membrane protein</topology>
    </subcellularLocation>
</comment>
<keyword evidence="4" id="KW-0735">Signal-anchor</keyword>
<protein>
    <submittedName>
        <fullName evidence="10">PC-Esterase domain-containing protein/PMR5N domain-containing protein</fullName>
    </submittedName>
</protein>
<keyword evidence="11" id="KW-1185">Reference proteome</keyword>
<keyword evidence="5 7" id="KW-1133">Transmembrane helix</keyword>
<keyword evidence="3 7" id="KW-0812">Transmembrane</keyword>
<evidence type="ECO:0000256" key="1">
    <source>
        <dbReference type="ARBA" id="ARBA00004167"/>
    </source>
</evidence>
<dbReference type="Proteomes" id="UP000187406">
    <property type="component" value="Unassembled WGS sequence"/>
</dbReference>
<accession>A0A1Q3CQ63</accession>
<dbReference type="AlphaFoldDB" id="A0A1Q3CQ63"/>
<evidence type="ECO:0000256" key="6">
    <source>
        <dbReference type="ARBA" id="ARBA00023136"/>
    </source>
</evidence>
<dbReference type="GO" id="GO:0005794">
    <property type="term" value="C:Golgi apparatus"/>
    <property type="evidence" value="ECO:0007669"/>
    <property type="project" value="TreeGrafter"/>
</dbReference>